<dbReference type="PANTHER" id="PTHR10909:SF390">
    <property type="entry name" value="PEROXISOMAL ACYL-COENZYME A OXIDASE 3"/>
    <property type="match status" value="1"/>
</dbReference>
<keyword evidence="7" id="KW-0276">Fatty acid metabolism</keyword>
<dbReference type="GO" id="GO:0055088">
    <property type="term" value="P:lipid homeostasis"/>
    <property type="evidence" value="ECO:0007669"/>
    <property type="project" value="TreeGrafter"/>
</dbReference>
<sequence>TIEDILPDPPNGPLTEYRRNATFDWRKLALILDGEEILRLKYKIWNYLSSDPLFAHTDYSLPVKEQRDLAFQRQNKFFQEFYKIIYNNAHTCPKITKTFLMALVSYDACFPGKLLLSLELFSGTLRSLGTDSLSEIVELVKQGKICGTFAVTEIAHGTNTRGLRTTAKYDPDTEEFIIHTPDFQAAKCWAANLAETGTHVIIYAQLYTPDGKHHGLNGFLVPLRDPTTMQPYSGVVIGDLGEKAGLNGLDNGFVMFHNYRIPRTYMLARVGEVTPSGEFVTRVEDSKKRFSIVLGILSEGRVAICCGVTYNIVRAITIGIRYSAARRQFGPEGSNVELPVIEYQTQQYRLFPHLATAFATLIFVDWLFHANYAIKQISLRGGDIGLSKGIEMHALSSVTKAIITWAARDAIQDCREACGGHGYLRAAQLGLLRSDNDASCTYEGANNVLIQQASNWLLATHFQGHEDFRSKSPYGSAAFFADLPTIINTTFHWRSAKEIIEPQNLLKTFDWLCCFLLEKTAEKAKNIQSRGIDSISEIRHKIQVFNAIPLALIYGHRMIFQTFYKFNLNLNESSSEKAILTKLLSLYGCHVILQNMTYLQKVCV</sequence>
<dbReference type="VEuPathDB" id="VectorBase:PPAI001262"/>
<evidence type="ECO:0000256" key="11">
    <source>
        <dbReference type="PIRNR" id="PIRNR000168"/>
    </source>
</evidence>
<dbReference type="InterPro" id="IPR012258">
    <property type="entry name" value="Acyl-CoA_oxidase"/>
</dbReference>
<dbReference type="GO" id="GO:0005504">
    <property type="term" value="F:fatty acid binding"/>
    <property type="evidence" value="ECO:0007669"/>
    <property type="project" value="TreeGrafter"/>
</dbReference>
<feature type="domain" description="Acyl-CoA oxidase C-alpha1" evidence="14">
    <location>
        <begin position="296"/>
        <end position="458"/>
    </location>
</feature>
<dbReference type="FunFam" id="2.40.110.10:FF:000005">
    <property type="entry name" value="Acyl-coenzyme A oxidase"/>
    <property type="match status" value="1"/>
</dbReference>
<comment type="subcellular location">
    <subcellularLocation>
        <location evidence="2">Peroxisome</location>
    </subcellularLocation>
</comment>
<feature type="domain" description="Acyl-CoA oxidase/dehydrogenase middle" evidence="13">
    <location>
        <begin position="148"/>
        <end position="258"/>
    </location>
</feature>
<evidence type="ECO:0000256" key="8">
    <source>
        <dbReference type="ARBA" id="ARBA00023002"/>
    </source>
</evidence>
<dbReference type="EMBL" id="AJVK01010348">
    <property type="status" value="NOT_ANNOTATED_CDS"/>
    <property type="molecule type" value="Genomic_DNA"/>
</dbReference>
<dbReference type="GO" id="GO:0071949">
    <property type="term" value="F:FAD binding"/>
    <property type="evidence" value="ECO:0007669"/>
    <property type="project" value="InterPro"/>
</dbReference>
<evidence type="ECO:0000256" key="6">
    <source>
        <dbReference type="ARBA" id="ARBA00022827"/>
    </source>
</evidence>
<dbReference type="InterPro" id="IPR036250">
    <property type="entry name" value="AcylCo_DH-like_C"/>
</dbReference>
<dbReference type="VEuPathDB" id="VectorBase:PPAPM1_003628"/>
<feature type="domain" description="Acyl-CoA oxidase C-terminal" evidence="12">
    <location>
        <begin position="502"/>
        <end position="601"/>
    </location>
</feature>
<dbReference type="InterPro" id="IPR055060">
    <property type="entry name" value="ACOX_C_alpha1"/>
</dbReference>
<keyword evidence="8" id="KW-0560">Oxidoreductase</keyword>
<keyword evidence="6 11" id="KW-0274">FAD</keyword>
<evidence type="ECO:0000256" key="9">
    <source>
        <dbReference type="ARBA" id="ARBA00023098"/>
    </source>
</evidence>
<dbReference type="InterPro" id="IPR006091">
    <property type="entry name" value="Acyl-CoA_Oxase/DH_mid-dom"/>
</dbReference>
<dbReference type="SUPFAM" id="SSF47203">
    <property type="entry name" value="Acyl-CoA dehydrogenase C-terminal domain-like"/>
    <property type="match status" value="2"/>
</dbReference>
<comment type="similarity">
    <text evidence="4 11">Belongs to the acyl-CoA oxidase family.</text>
</comment>
<dbReference type="Gene3D" id="1.20.140.10">
    <property type="entry name" value="Butyryl-CoA Dehydrogenase, subunit A, domain 3"/>
    <property type="match status" value="2"/>
</dbReference>
<dbReference type="Pfam" id="PF01756">
    <property type="entry name" value="ACOX"/>
    <property type="match status" value="1"/>
</dbReference>
<reference evidence="15" key="1">
    <citation type="submission" date="2022-08" db="UniProtKB">
        <authorList>
            <consortium name="EnsemblMetazoa"/>
        </authorList>
    </citation>
    <scope>IDENTIFICATION</scope>
    <source>
        <strain evidence="15">Israel</strain>
    </source>
</reference>
<evidence type="ECO:0000256" key="5">
    <source>
        <dbReference type="ARBA" id="ARBA00022630"/>
    </source>
</evidence>
<evidence type="ECO:0000313" key="15">
    <source>
        <dbReference type="EnsemblMetazoa" id="PPAI001262-PA"/>
    </source>
</evidence>
<dbReference type="Pfam" id="PF22924">
    <property type="entry name" value="ACOX_C_alpha1"/>
    <property type="match status" value="1"/>
</dbReference>
<keyword evidence="10" id="KW-0576">Peroxisome</keyword>
<accession>A0A1B0D1N9</accession>
<keyword evidence="16" id="KW-1185">Reference proteome</keyword>
<dbReference type="GO" id="GO:0005777">
    <property type="term" value="C:peroxisome"/>
    <property type="evidence" value="ECO:0007669"/>
    <property type="project" value="UniProtKB-SubCell"/>
</dbReference>
<protein>
    <recommendedName>
        <fullName evidence="11">Acyl-coenzyme A oxidase</fullName>
    </recommendedName>
</protein>
<proteinExistence type="inferred from homology"/>
<dbReference type="GO" id="GO:0033540">
    <property type="term" value="P:fatty acid beta-oxidation using acyl-CoA oxidase"/>
    <property type="evidence" value="ECO:0007669"/>
    <property type="project" value="TreeGrafter"/>
</dbReference>
<comment type="pathway">
    <text evidence="3">Lipid metabolism.</text>
</comment>
<evidence type="ECO:0000256" key="1">
    <source>
        <dbReference type="ARBA" id="ARBA00001974"/>
    </source>
</evidence>
<keyword evidence="9" id="KW-0443">Lipid metabolism</keyword>
<dbReference type="PIRSF" id="PIRSF000168">
    <property type="entry name" value="Acyl-CoA_oxidase"/>
    <property type="match status" value="1"/>
</dbReference>
<dbReference type="AlphaFoldDB" id="A0A1B0D1N9"/>
<evidence type="ECO:0000259" key="12">
    <source>
        <dbReference type="Pfam" id="PF01756"/>
    </source>
</evidence>
<dbReference type="InterPro" id="IPR002655">
    <property type="entry name" value="Acyl-CoA_oxidase_C"/>
</dbReference>
<evidence type="ECO:0000256" key="4">
    <source>
        <dbReference type="ARBA" id="ARBA00006288"/>
    </source>
</evidence>
<dbReference type="SUPFAM" id="SSF56645">
    <property type="entry name" value="Acyl-CoA dehydrogenase NM domain-like"/>
    <property type="match status" value="1"/>
</dbReference>
<evidence type="ECO:0000259" key="13">
    <source>
        <dbReference type="Pfam" id="PF02770"/>
    </source>
</evidence>
<evidence type="ECO:0000256" key="3">
    <source>
        <dbReference type="ARBA" id="ARBA00005189"/>
    </source>
</evidence>
<organism evidence="15 16">
    <name type="scientific">Phlebotomus papatasi</name>
    <name type="common">Sandfly</name>
    <dbReference type="NCBI Taxonomy" id="29031"/>
    <lineage>
        <taxon>Eukaryota</taxon>
        <taxon>Metazoa</taxon>
        <taxon>Ecdysozoa</taxon>
        <taxon>Arthropoda</taxon>
        <taxon>Hexapoda</taxon>
        <taxon>Insecta</taxon>
        <taxon>Pterygota</taxon>
        <taxon>Neoptera</taxon>
        <taxon>Endopterygota</taxon>
        <taxon>Diptera</taxon>
        <taxon>Nematocera</taxon>
        <taxon>Psychodoidea</taxon>
        <taxon>Psychodidae</taxon>
        <taxon>Phlebotomus</taxon>
        <taxon>Phlebotomus</taxon>
    </lineage>
</organism>
<evidence type="ECO:0000313" key="16">
    <source>
        <dbReference type="Proteomes" id="UP000092462"/>
    </source>
</evidence>
<evidence type="ECO:0000259" key="14">
    <source>
        <dbReference type="Pfam" id="PF22924"/>
    </source>
</evidence>
<dbReference type="EnsemblMetazoa" id="PPAI001262-RA">
    <property type="protein sequence ID" value="PPAI001262-PA"/>
    <property type="gene ID" value="PPAI001262"/>
</dbReference>
<dbReference type="Proteomes" id="UP000092462">
    <property type="component" value="Unassembled WGS sequence"/>
</dbReference>
<evidence type="ECO:0000256" key="10">
    <source>
        <dbReference type="ARBA" id="ARBA00023140"/>
    </source>
</evidence>
<comment type="cofactor">
    <cofactor evidence="1">
        <name>FAD</name>
        <dbReference type="ChEBI" id="CHEBI:57692"/>
    </cofactor>
</comment>
<keyword evidence="5 11" id="KW-0285">Flavoprotein</keyword>
<evidence type="ECO:0000256" key="2">
    <source>
        <dbReference type="ARBA" id="ARBA00004275"/>
    </source>
</evidence>
<dbReference type="Gene3D" id="2.40.110.10">
    <property type="entry name" value="Butyryl-CoA Dehydrogenase, subunit A, domain 2"/>
    <property type="match status" value="1"/>
</dbReference>
<evidence type="ECO:0000256" key="7">
    <source>
        <dbReference type="ARBA" id="ARBA00022832"/>
    </source>
</evidence>
<dbReference type="PANTHER" id="PTHR10909">
    <property type="entry name" value="ELECTRON TRANSPORT OXIDOREDUCTASE"/>
    <property type="match status" value="1"/>
</dbReference>
<dbReference type="InterPro" id="IPR046373">
    <property type="entry name" value="Acyl-CoA_Oxase/DH_mid-dom_sf"/>
</dbReference>
<dbReference type="GO" id="GO:0016402">
    <property type="term" value="F:pristanoyl-CoA oxidase activity"/>
    <property type="evidence" value="ECO:0007669"/>
    <property type="project" value="TreeGrafter"/>
</dbReference>
<dbReference type="Pfam" id="PF02770">
    <property type="entry name" value="Acyl-CoA_dh_M"/>
    <property type="match status" value="1"/>
</dbReference>
<dbReference type="InterPro" id="IPR009100">
    <property type="entry name" value="AcylCoA_DH/oxidase_NM_dom_sf"/>
</dbReference>
<dbReference type="FunFam" id="1.20.140.10:FF:000010">
    <property type="entry name" value="Acyl-coenzyme A oxidase"/>
    <property type="match status" value="1"/>
</dbReference>
<name>A0A1B0D1N9_PHLPP</name>